<dbReference type="STRING" id="430453.SAMN04487962_101530"/>
<dbReference type="OrthoDB" id="9767994at2"/>
<dbReference type="SUPFAM" id="SSF56003">
    <property type="entry name" value="Molybdenum cofactor-binding domain"/>
    <property type="match status" value="2"/>
</dbReference>
<proteinExistence type="predicted"/>
<protein>
    <submittedName>
        <fullName evidence="2">Isoquinoline 1-oxidoreductase, beta subunit</fullName>
    </submittedName>
</protein>
<organism evidence="2 3">
    <name type="scientific">Marinobacter segnicrescens</name>
    <dbReference type="NCBI Taxonomy" id="430453"/>
    <lineage>
        <taxon>Bacteria</taxon>
        <taxon>Pseudomonadati</taxon>
        <taxon>Pseudomonadota</taxon>
        <taxon>Gammaproteobacteria</taxon>
        <taxon>Pseudomonadales</taxon>
        <taxon>Marinobacteraceae</taxon>
        <taxon>Marinobacter</taxon>
    </lineage>
</organism>
<evidence type="ECO:0000313" key="3">
    <source>
        <dbReference type="Proteomes" id="UP000198762"/>
    </source>
</evidence>
<dbReference type="InterPro" id="IPR006311">
    <property type="entry name" value="TAT_signal"/>
</dbReference>
<dbReference type="PROSITE" id="PS51318">
    <property type="entry name" value="TAT"/>
    <property type="match status" value="1"/>
</dbReference>
<dbReference type="AlphaFoldDB" id="A0A1H9ZBP7"/>
<dbReference type="GO" id="GO:0016491">
    <property type="term" value="F:oxidoreductase activity"/>
    <property type="evidence" value="ECO:0007669"/>
    <property type="project" value="InterPro"/>
</dbReference>
<sequence>MSRIGNSVMLANVSRRHFLRGLAAGSAFVMAARWGLATAADSAEVKYGAAAMPGGWVDNPNVFIRIDADGTVTITNHRAEMGQGIRTSLALVAADELGADWDRVKVEQADANQDKYGNQNTDGSRSMRHWYEPMRRAAAGARLMLEQAAADQWGVPVDEVETRVHEVVHKNSDRSLGFGELAAAARELEVPDRDQLTLKPDSQLRYIGRETGLVNGDLTNRDTRPPAIDGEDVVTGKARFGADVQMDNMLYAVIARPPVLGATIKSVDDSATLGVRGVVKTITLEGTGMPAAFSPLGGVAVVAENTWAAIKGRDALEIEWNMEPAGDNARYTSNDYRQMLEERAESAGKVVRESGDIEKALKEANKTVTATYYMPHMAQAPMEPPVAIVQFNGDTAEAWAPVQHPRATRQGVAGALGLDLEKVTVHQTLLGGGFGRKSKPDFVIEAARLASQFKGRPVRVQWTREDDIHHAYFHAVSVDRLEAALDSDGKATGWLHRTLSPSIGSLFAEDPKHKADFELGMGFNTMPFDIPAIRLENPEAAAHTRIGWFRAVYNLPHAWAIQSFAAEMAEAAGRDHRDYLLELLGEPRKINPSEFKDGWNYGENPEVYPIDIGRMRAVVERATREANWDNKDRGERRGLGLAMHHSFVSYTAIVMDVEVDDAGEVIIHRADIAFDCGRAVNPERVRSQMEGACVMGIGIALQSEVSFRDGKAEQDNFDRYLIPRMENAPREVHVHLVDGGEDAPMGGVGEPGLPPVAPALCNAIYAATGKRIRRLPVADQLG</sequence>
<dbReference type="Gene3D" id="3.90.1170.50">
    <property type="entry name" value="Aldehyde oxidase/xanthine dehydrogenase, a/b hammerhead"/>
    <property type="match status" value="1"/>
</dbReference>
<dbReference type="Gene3D" id="3.30.365.10">
    <property type="entry name" value="Aldehyde oxidase/xanthine dehydrogenase, molybdopterin binding domain"/>
    <property type="match status" value="4"/>
</dbReference>
<evidence type="ECO:0000313" key="2">
    <source>
        <dbReference type="EMBL" id="SES78266.1"/>
    </source>
</evidence>
<evidence type="ECO:0000259" key="1">
    <source>
        <dbReference type="SMART" id="SM01008"/>
    </source>
</evidence>
<reference evidence="3" key="1">
    <citation type="submission" date="2016-10" db="EMBL/GenBank/DDBJ databases">
        <authorList>
            <person name="Varghese N."/>
            <person name="Submissions S."/>
        </authorList>
    </citation>
    <scope>NUCLEOTIDE SEQUENCE [LARGE SCALE GENOMIC DNA]</scope>
    <source>
        <strain evidence="3">CGMCC 1.6489</strain>
    </source>
</reference>
<dbReference type="PIRSF" id="PIRSF036389">
    <property type="entry name" value="IOR_B"/>
    <property type="match status" value="1"/>
</dbReference>
<dbReference type="PANTHER" id="PTHR47495:SF3">
    <property type="entry name" value="BLR6219 PROTEIN"/>
    <property type="match status" value="1"/>
</dbReference>
<dbReference type="SMART" id="SM01008">
    <property type="entry name" value="Ald_Xan_dh_C"/>
    <property type="match status" value="1"/>
</dbReference>
<dbReference type="EMBL" id="FOHZ01000001">
    <property type="protein sequence ID" value="SES78266.1"/>
    <property type="molecule type" value="Genomic_DNA"/>
</dbReference>
<dbReference type="InterPro" id="IPR037165">
    <property type="entry name" value="AldOxase/xan_DH_Mopterin-bd_sf"/>
</dbReference>
<dbReference type="Pfam" id="PF02738">
    <property type="entry name" value="MoCoBD_1"/>
    <property type="match status" value="1"/>
</dbReference>
<name>A0A1H9ZBP7_9GAMM</name>
<dbReference type="InterPro" id="IPR000674">
    <property type="entry name" value="Ald_Oxase/Xan_DH_a/b"/>
</dbReference>
<dbReference type="RefSeq" id="WP_091848640.1">
    <property type="nucleotide sequence ID" value="NZ_FOHZ01000001.1"/>
</dbReference>
<dbReference type="InterPro" id="IPR052516">
    <property type="entry name" value="N-heterocyclic_Hydroxylase"/>
</dbReference>
<dbReference type="InterPro" id="IPR012368">
    <property type="entry name" value="OxRdtase_Mopterin-bd_su_IorB"/>
</dbReference>
<accession>A0A1H9ZBP7</accession>
<dbReference type="InterPro" id="IPR008274">
    <property type="entry name" value="AldOxase/xan_DH_MoCoBD1"/>
</dbReference>
<keyword evidence="3" id="KW-1185">Reference proteome</keyword>
<dbReference type="Pfam" id="PF20256">
    <property type="entry name" value="MoCoBD_2"/>
    <property type="match status" value="2"/>
</dbReference>
<dbReference type="InterPro" id="IPR046867">
    <property type="entry name" value="AldOxase/xan_DH_MoCoBD2"/>
</dbReference>
<gene>
    <name evidence="2" type="ORF">SAMN04487962_101530</name>
</gene>
<feature type="domain" description="Aldehyde oxidase/xanthine dehydrogenase a/b hammerhead" evidence="1">
    <location>
        <begin position="235"/>
        <end position="324"/>
    </location>
</feature>
<dbReference type="Proteomes" id="UP000198762">
    <property type="component" value="Unassembled WGS sequence"/>
</dbReference>
<dbReference type="PANTHER" id="PTHR47495">
    <property type="entry name" value="ALDEHYDE DEHYDROGENASE"/>
    <property type="match status" value="1"/>
</dbReference>